<comment type="caution">
    <text evidence="1">The sequence shown here is derived from an EMBL/GenBank/DDBJ whole genome shotgun (WGS) entry which is preliminary data.</text>
</comment>
<evidence type="ECO:0000313" key="2">
    <source>
        <dbReference type="Proteomes" id="UP000241107"/>
    </source>
</evidence>
<evidence type="ECO:0000313" key="1">
    <source>
        <dbReference type="EMBL" id="PSK38331.1"/>
    </source>
</evidence>
<gene>
    <name evidence="1" type="ORF">C7M61_002891</name>
</gene>
<dbReference type="OrthoDB" id="4091573at2759"/>
<sequence length="263" mass="29035">MPTVVVSHSQALAAYLVAASLRLYFPSRNLKIIVVESLDTNLTSQPYCGISTVSNQRLVHGDFFKNAFFRGVLQSALSFLGSIQIHSLGRTEHPDFPQNQHGIRATIGLPDQHIALLYHPQILLHRLRQSLLADPLVTFLSVPNRNAVTQVRADLYITFAPGEGNNKMDNLDLTAHSCLCPVEGLSAPVLWLPLFKATTQMFEAIFTNTLSSSVLEIHTVNLNNNEICFASRYDLNHGIKACDYVLLIMDGLAARLGLVPSML</sequence>
<reference evidence="1 2" key="1">
    <citation type="submission" date="2018-03" db="EMBL/GenBank/DDBJ databases">
        <title>Candida pseudohaemulonii genome assembly and annotation.</title>
        <authorList>
            <person name="Munoz J.F."/>
            <person name="Gade L.G."/>
            <person name="Chow N.A."/>
            <person name="Litvintseva A.P."/>
            <person name="Loparev V.N."/>
            <person name="Cuomo C.A."/>
        </authorList>
    </citation>
    <scope>NUCLEOTIDE SEQUENCE [LARGE SCALE GENOMIC DNA]</scope>
    <source>
        <strain evidence="1 2">B12108</strain>
    </source>
</reference>
<accession>A0A2P7YQT1</accession>
<organism evidence="1 2">
    <name type="scientific">Candidozyma pseudohaemuli</name>
    <dbReference type="NCBI Taxonomy" id="418784"/>
    <lineage>
        <taxon>Eukaryota</taxon>
        <taxon>Fungi</taxon>
        <taxon>Dikarya</taxon>
        <taxon>Ascomycota</taxon>
        <taxon>Saccharomycotina</taxon>
        <taxon>Pichiomycetes</taxon>
        <taxon>Metschnikowiaceae</taxon>
        <taxon>Candidozyma</taxon>
    </lineage>
</organism>
<proteinExistence type="predicted"/>
<name>A0A2P7YQT1_9ASCO</name>
<dbReference type="RefSeq" id="XP_024713656.1">
    <property type="nucleotide sequence ID" value="XM_024858250.1"/>
</dbReference>
<keyword evidence="2" id="KW-1185">Reference proteome</keyword>
<dbReference type="AlphaFoldDB" id="A0A2P7YQT1"/>
<dbReference type="EMBL" id="PYFQ01000006">
    <property type="protein sequence ID" value="PSK38331.1"/>
    <property type="molecule type" value="Genomic_DNA"/>
</dbReference>
<protein>
    <submittedName>
        <fullName evidence="1">Uncharacterized protein</fullName>
    </submittedName>
</protein>
<dbReference type="GeneID" id="36566280"/>
<dbReference type="VEuPathDB" id="FungiDB:C7M61_002891"/>
<dbReference type="Proteomes" id="UP000241107">
    <property type="component" value="Unassembled WGS sequence"/>
</dbReference>